<protein>
    <submittedName>
        <fullName evidence="3">Putative secreted protein</fullName>
    </submittedName>
</protein>
<dbReference type="AlphaFoldDB" id="A0A090X9C0"/>
<organism evidence="3">
    <name type="scientific">Ixodes ricinus</name>
    <name type="common">Common tick</name>
    <name type="synonym">Acarus ricinus</name>
    <dbReference type="NCBI Taxonomy" id="34613"/>
    <lineage>
        <taxon>Eukaryota</taxon>
        <taxon>Metazoa</taxon>
        <taxon>Ecdysozoa</taxon>
        <taxon>Arthropoda</taxon>
        <taxon>Chelicerata</taxon>
        <taxon>Arachnida</taxon>
        <taxon>Acari</taxon>
        <taxon>Parasitiformes</taxon>
        <taxon>Ixodida</taxon>
        <taxon>Ixodoidea</taxon>
        <taxon>Ixodidae</taxon>
        <taxon>Ixodinae</taxon>
        <taxon>Ixodes</taxon>
    </lineage>
</organism>
<feature type="signal peptide" evidence="2">
    <location>
        <begin position="1"/>
        <end position="22"/>
    </location>
</feature>
<feature type="compositionally biased region" description="Basic residues" evidence="1">
    <location>
        <begin position="58"/>
        <end position="76"/>
    </location>
</feature>
<name>A0A090X9C0_IXORI</name>
<evidence type="ECO:0000256" key="2">
    <source>
        <dbReference type="SAM" id="SignalP"/>
    </source>
</evidence>
<accession>A0A090X9C0</accession>
<proteinExistence type="evidence at transcript level"/>
<feature type="region of interest" description="Disordered" evidence="1">
    <location>
        <begin position="52"/>
        <end position="80"/>
    </location>
</feature>
<evidence type="ECO:0000313" key="3">
    <source>
        <dbReference type="EMBL" id="JAC93277.1"/>
    </source>
</evidence>
<dbReference type="EMBL" id="GBIH01001433">
    <property type="protein sequence ID" value="JAC93277.1"/>
    <property type="molecule type" value="mRNA"/>
</dbReference>
<reference evidence="3" key="1">
    <citation type="journal article" date="2015" name="PLoS Negl. Trop. Dis.">
        <title>Deep Sequencing Analysis of the Ixodes ricinus Haemocytome.</title>
        <authorList>
            <person name="Kotsyfakis M."/>
            <person name="Kopacek P."/>
            <person name="Franta Z."/>
            <person name="Pedra J.H."/>
            <person name="Ribeiro J.M."/>
        </authorList>
    </citation>
    <scope>NUCLEOTIDE SEQUENCE</scope>
</reference>
<keyword evidence="2" id="KW-0732">Signal</keyword>
<evidence type="ECO:0000256" key="1">
    <source>
        <dbReference type="SAM" id="MobiDB-lite"/>
    </source>
</evidence>
<feature type="chain" id="PRO_5001868984" evidence="2">
    <location>
        <begin position="23"/>
        <end position="209"/>
    </location>
</feature>
<sequence>MRLAATLSVVFSLVPLFGLVAADGKEVIIVRSSKHLPAHHHNHPPLHSIARPVYHHPGPSHHHAQPLPVHHQHGKASKGGGLGVGITGICKRMATATSKLIKGKGDKSKEEKVHNDPVHVLVKEAPPKVKHVRVLVREQHHNGHECGHKWLKNLQKNLKKSQKQYSKHHHKESPLVFFHTQTPYYYYTQPPRRYYNNYYNGYGHDHDRY</sequence>